<dbReference type="Proteomes" id="UP000236514">
    <property type="component" value="Unassembled WGS sequence"/>
</dbReference>
<dbReference type="EMBL" id="CP019030">
    <property type="protein sequence ID" value="APU46663.1"/>
    <property type="molecule type" value="Genomic_DNA"/>
</dbReference>
<dbReference type="EMBL" id="CP121468">
    <property type="protein sequence ID" value="WFR88406.1"/>
    <property type="molecule type" value="Genomic_DNA"/>
</dbReference>
<protein>
    <submittedName>
        <fullName evidence="3">DNA methyltransferase</fullName>
    </submittedName>
    <submittedName>
        <fullName evidence="5">DUF59 domain-containing protein</fullName>
    </submittedName>
    <submittedName>
        <fullName evidence="6">Metal-sulfur cluster assembly factor</fullName>
    </submittedName>
    <submittedName>
        <fullName evidence="2">N-6 adenine-specific DNA methylase YitW</fullName>
    </submittedName>
</protein>
<reference evidence="5 12" key="4">
    <citation type="submission" date="2019-10" db="EMBL/GenBank/DDBJ databases">
        <title>Genome Sequencing and assembly of Lactobacillus fermentum I2, a lactic acid bacteria.</title>
        <authorList>
            <person name="Lopes L.S."/>
            <person name="Persinoti G.F."/>
            <person name="Riano-Pachon D.M."/>
            <person name="Labate C.A."/>
        </authorList>
    </citation>
    <scope>NUCLEOTIDE SEQUENCE [LARGE SCALE GENOMIC DNA]</scope>
    <source>
        <strain evidence="5 12">I2</strain>
    </source>
</reference>
<keyword evidence="3" id="KW-0808">Transferase</keyword>
<dbReference type="InterPro" id="IPR002744">
    <property type="entry name" value="MIP18-like"/>
</dbReference>
<dbReference type="InterPro" id="IPR034904">
    <property type="entry name" value="FSCA_dom_sf"/>
</dbReference>
<evidence type="ECO:0000259" key="1">
    <source>
        <dbReference type="Pfam" id="PF01883"/>
    </source>
</evidence>
<evidence type="ECO:0000313" key="8">
    <source>
        <dbReference type="EMBL" id="WFR88406.1"/>
    </source>
</evidence>
<reference evidence="6 11" key="3">
    <citation type="submission" date="2018-01" db="EMBL/GenBank/DDBJ databases">
        <title>Draft genome sequence of the feruloyl esterase-producing strain Lactobacillus fermentum CRL 1446, isolated from artisanal goat milk cheese.</title>
        <authorList>
            <person name="Abeijon Mukdsi M.C."/>
            <person name="Saavedra L."/>
            <person name="Gauffin Cano M.P."/>
            <person name="Hebert E.M."/>
            <person name="Medina R.B."/>
        </authorList>
    </citation>
    <scope>NUCLEOTIDE SEQUENCE [LARGE SCALE GENOMIC DNA]</scope>
    <source>
        <strain evidence="6 11">CRL 1446</strain>
    </source>
</reference>
<dbReference type="EMBL" id="WHJL01000014">
    <property type="protein sequence ID" value="MPQ34921.1"/>
    <property type="molecule type" value="Genomic_DNA"/>
</dbReference>
<dbReference type="EMBL" id="CP017151">
    <property type="protein sequence ID" value="AOR73565.1"/>
    <property type="molecule type" value="Genomic_DNA"/>
</dbReference>
<dbReference type="AlphaFoldDB" id="A0A0F4HAY1"/>
<reference evidence="7 13" key="5">
    <citation type="submission" date="2020-04" db="EMBL/GenBank/DDBJ databases">
        <title>Novel strain L. Fermentum HFD1 producer antibacterial peptides.</title>
        <authorList>
            <person name="Ozhegov G.D."/>
            <person name="Pavlova A.S."/>
            <person name="Zhuravleva D.E."/>
            <person name="Gogoleva N.V."/>
            <person name="Shagimardanova E.I."/>
            <person name="Markelova M.I."/>
            <person name="Yarullina D.R."/>
            <person name="Kayumov A.R."/>
        </authorList>
    </citation>
    <scope>NUCLEOTIDE SEQUENCE [LARGE SCALE GENOMIC DNA]</scope>
    <source>
        <strain evidence="7 13">HFD1</strain>
    </source>
</reference>
<evidence type="ECO:0000313" key="5">
    <source>
        <dbReference type="EMBL" id="MPQ34921.1"/>
    </source>
</evidence>
<keyword evidence="2" id="KW-0489">Methyltransferase</keyword>
<reference evidence="8" key="7">
    <citation type="submission" date="2023-04" db="EMBL/GenBank/DDBJ databases">
        <title>Genomic of Limosilactobacillus fermentum MSJK0025.</title>
        <authorList>
            <person name="Yang S."/>
        </authorList>
    </citation>
    <scope>NUCLEOTIDE SEQUENCE</scope>
    <source>
        <strain evidence="8">MSJK0025</strain>
    </source>
</reference>
<organism evidence="6 11">
    <name type="scientific">Limosilactobacillus fermentum</name>
    <name type="common">Lactobacillus fermentum</name>
    <dbReference type="NCBI Taxonomy" id="1613"/>
    <lineage>
        <taxon>Bacteria</taxon>
        <taxon>Bacillati</taxon>
        <taxon>Bacillota</taxon>
        <taxon>Bacilli</taxon>
        <taxon>Lactobacillales</taxon>
        <taxon>Lactobacillaceae</taxon>
        <taxon>Limosilactobacillus</taxon>
    </lineage>
</organism>
<dbReference type="Proteomes" id="UP001218104">
    <property type="component" value="Chromosome"/>
</dbReference>
<feature type="domain" description="MIP18 family-like" evidence="1">
    <location>
        <begin position="16"/>
        <end position="86"/>
    </location>
</feature>
<dbReference type="Pfam" id="PF01883">
    <property type="entry name" value="FeS_assembly_P"/>
    <property type="match status" value="1"/>
</dbReference>
<dbReference type="EMBL" id="POTQ01000014">
    <property type="protein sequence ID" value="PNV57612.1"/>
    <property type="molecule type" value="Genomic_DNA"/>
</dbReference>
<evidence type="ECO:0000313" key="6">
    <source>
        <dbReference type="EMBL" id="PNV57612.1"/>
    </source>
</evidence>
<evidence type="ECO:0000313" key="2">
    <source>
        <dbReference type="EMBL" id="AOR73565.1"/>
    </source>
</evidence>
<dbReference type="GO" id="GO:0032259">
    <property type="term" value="P:methylation"/>
    <property type="evidence" value="ECO:0007669"/>
    <property type="project" value="UniProtKB-KW"/>
</dbReference>
<dbReference type="PANTHER" id="PTHR42831">
    <property type="entry name" value="FE-S PROTEIN MATURATION AUXILIARY FACTOR YITW"/>
    <property type="match status" value="1"/>
</dbReference>
<dbReference type="InterPro" id="IPR052339">
    <property type="entry name" value="Fe-S_Maturation_MIP18"/>
</dbReference>
<reference evidence="3 10" key="2">
    <citation type="submission" date="2016-12" db="EMBL/GenBank/DDBJ databases">
        <title>Complete Genome Sequence of Lactobacillus fermentum Strain SNUV175, a Probiotic for Treatment of Bacterial Vaginosis.</title>
        <authorList>
            <person name="Lee S."/>
            <person name="You H.J."/>
            <person name="Kwon B."/>
            <person name="Ko G."/>
        </authorList>
    </citation>
    <scope>NUCLEOTIDE SEQUENCE [LARGE SCALE GENOMIC DNA]</scope>
    <source>
        <strain evidence="3 10">SNUV175</strain>
    </source>
</reference>
<dbReference type="PATRIC" id="fig|1613.112.peg.90"/>
<dbReference type="Proteomes" id="UP000653631">
    <property type="component" value="Unassembled WGS sequence"/>
</dbReference>
<dbReference type="OrthoDB" id="9805360at2"/>
<accession>A0A0F4HAY1</accession>
<gene>
    <name evidence="3" type="ORF">BUW47_09720</name>
    <name evidence="6" type="ORF">C1Y38_07005</name>
    <name evidence="5" type="ORF">GC247_03130</name>
    <name evidence="7" type="ORF">HCY95_01186</name>
    <name evidence="2" type="ORF">LACFE_CDS0083</name>
    <name evidence="4" type="ORF">LF01B1_15040</name>
    <name evidence="8" type="ORF">P8634_06135</name>
</gene>
<reference evidence="4 14" key="6">
    <citation type="submission" date="2021-01" db="EMBL/GenBank/DDBJ databases">
        <title>Development of a method for detection of lactic acid bacteria that cause putrefactive shochu mash.</title>
        <authorList>
            <person name="Takashita H."/>
            <person name="Fujihara E."/>
            <person name="Takayama K."/>
            <person name="Yamamoto H."/>
            <person name="Mizutani M."/>
            <person name="Kajiwara Y."/>
        </authorList>
    </citation>
    <scope>NUCLEOTIDE SEQUENCE [LARGE SCALE GENOMIC DNA]</scope>
    <source>
        <strain evidence="4 14">01-B1</strain>
    </source>
</reference>
<evidence type="ECO:0000313" key="14">
    <source>
        <dbReference type="Proteomes" id="UP000653631"/>
    </source>
</evidence>
<reference evidence="2 9" key="1">
    <citation type="submission" date="2016-09" db="EMBL/GenBank/DDBJ databases">
        <title>Genome Sequence of the Lactobacillus fermentum strain NCC2970 (CNCM I-5068).</title>
        <authorList>
            <person name="Barretto C."/>
            <person name="Ngom-Bru C."/>
            <person name="Genevaz A."/>
            <person name="Fournier C."/>
            <person name="Moine D."/>
            <person name="Kassam M."/>
            <person name="Iltis A."/>
            <person name="Sagory-Zalkind P."/>
            <person name="Faucherand G."/>
            <person name="Descombes P."/>
            <person name="Duboux S."/>
        </authorList>
    </citation>
    <scope>NUCLEOTIDE SEQUENCE [LARGE SCALE GENOMIC DNA]</scope>
    <source>
        <strain evidence="2 9">NCC2970</strain>
    </source>
</reference>
<dbReference type="Proteomes" id="UP000185427">
    <property type="component" value="Chromosome"/>
</dbReference>
<evidence type="ECO:0000313" key="13">
    <source>
        <dbReference type="Proteomes" id="UP000503169"/>
    </source>
</evidence>
<dbReference type="SUPFAM" id="SSF117916">
    <property type="entry name" value="Fe-S cluster assembly (FSCA) domain-like"/>
    <property type="match status" value="1"/>
</dbReference>
<dbReference type="Proteomes" id="UP000466799">
    <property type="component" value="Unassembled WGS sequence"/>
</dbReference>
<dbReference type="PANTHER" id="PTHR42831:SF1">
    <property type="entry name" value="FE-S PROTEIN MATURATION AUXILIARY FACTOR YITW"/>
    <property type="match status" value="1"/>
</dbReference>
<evidence type="ECO:0000313" key="11">
    <source>
        <dbReference type="Proteomes" id="UP000236514"/>
    </source>
</evidence>
<dbReference type="EMBL" id="BOLH01000016">
    <property type="protein sequence ID" value="GIC72489.1"/>
    <property type="molecule type" value="Genomic_DNA"/>
</dbReference>
<dbReference type="Gene3D" id="3.30.300.130">
    <property type="entry name" value="Fe-S cluster assembly (FSCA)"/>
    <property type="match status" value="1"/>
</dbReference>
<sequence length="112" mass="12186">MSADQNEGAPFSPIENKVMAALENVIDPELGIDLVNLGLIYDVQVYEEGKCLITMTLTTMGCPLGDLLNSEINKAVKSVDGITECDINLVWEPAWDMSKMSRFAKIALGIHG</sequence>
<dbReference type="Proteomes" id="UP000094714">
    <property type="component" value="Chromosome"/>
</dbReference>
<evidence type="ECO:0000313" key="3">
    <source>
        <dbReference type="EMBL" id="APU46663.1"/>
    </source>
</evidence>
<dbReference type="RefSeq" id="WP_003683482.1">
    <property type="nucleotide sequence ID" value="NZ_AP024320.1"/>
</dbReference>
<evidence type="ECO:0000313" key="10">
    <source>
        <dbReference type="Proteomes" id="UP000185427"/>
    </source>
</evidence>
<evidence type="ECO:0000313" key="9">
    <source>
        <dbReference type="Proteomes" id="UP000094714"/>
    </source>
</evidence>
<evidence type="ECO:0000313" key="4">
    <source>
        <dbReference type="EMBL" id="GIC72489.1"/>
    </source>
</evidence>
<name>A0A0F4HAY1_LIMFE</name>
<dbReference type="GO" id="GO:0008168">
    <property type="term" value="F:methyltransferase activity"/>
    <property type="evidence" value="ECO:0007669"/>
    <property type="project" value="UniProtKB-KW"/>
</dbReference>
<proteinExistence type="predicted"/>
<evidence type="ECO:0000313" key="7">
    <source>
        <dbReference type="EMBL" id="QIX58749.1"/>
    </source>
</evidence>
<evidence type="ECO:0000313" key="12">
    <source>
        <dbReference type="Proteomes" id="UP000466799"/>
    </source>
</evidence>
<dbReference type="Proteomes" id="UP000503169">
    <property type="component" value="Chromosome"/>
</dbReference>
<dbReference type="EMBL" id="CP050919">
    <property type="protein sequence ID" value="QIX58749.1"/>
    <property type="molecule type" value="Genomic_DNA"/>
</dbReference>
<dbReference type="GeneID" id="83714469"/>